<gene>
    <name evidence="1" type="ORF">N44_00137</name>
</gene>
<dbReference type="EMBL" id="BBPA01000014">
    <property type="protein sequence ID" value="GAL91849.1"/>
    <property type="molecule type" value="Genomic_DNA"/>
</dbReference>
<dbReference type="Pfam" id="PF04365">
    <property type="entry name" value="BrnT_toxin"/>
    <property type="match status" value="1"/>
</dbReference>
<reference evidence="2" key="1">
    <citation type="journal article" date="2015" name="Genome">
        <title>Whole Genome Sequence of the Non-Microcystin-Producing Microcystis aeruginosa Strain NIES-44.</title>
        <authorList>
            <person name="Okano K."/>
            <person name="Miyata N."/>
            <person name="Ozaki Y."/>
        </authorList>
    </citation>
    <scope>NUCLEOTIDE SEQUENCE [LARGE SCALE GENOMIC DNA]</scope>
    <source>
        <strain evidence="2">NIES-44</strain>
    </source>
</reference>
<proteinExistence type="predicted"/>
<protein>
    <recommendedName>
        <fullName evidence="3">BrnT family toxin</fullName>
    </recommendedName>
</protein>
<dbReference type="RefSeq" id="WP_080754235.1">
    <property type="nucleotide sequence ID" value="NZ_BBPA01000014.1"/>
</dbReference>
<organism evidence="1 2">
    <name type="scientific">Microcystis aeruginosa NIES-44</name>
    <dbReference type="NCBI Taxonomy" id="449439"/>
    <lineage>
        <taxon>Bacteria</taxon>
        <taxon>Bacillati</taxon>
        <taxon>Cyanobacteriota</taxon>
        <taxon>Cyanophyceae</taxon>
        <taxon>Oscillatoriophycideae</taxon>
        <taxon>Chroococcales</taxon>
        <taxon>Microcystaceae</taxon>
        <taxon>Microcystis</taxon>
    </lineage>
</organism>
<dbReference type="InterPro" id="IPR007460">
    <property type="entry name" value="BrnT_toxin"/>
</dbReference>
<sequence>MVTTNFEWDEDKAKINLRKHDISFNEAKTVFEDTYSLTLDDPTHSILEDRFLTIGYSSQNRLLLVVHTERQGNIRIISARRVNKHERKIYEQSNQ</sequence>
<dbReference type="Gene3D" id="3.10.450.530">
    <property type="entry name" value="Ribonuclease toxin, BrnT, of type II toxin-antitoxin system"/>
    <property type="match status" value="1"/>
</dbReference>
<dbReference type="AlphaFoldDB" id="A0A0A1VQE6"/>
<comment type="caution">
    <text evidence="1">The sequence shown here is derived from an EMBL/GenBank/DDBJ whole genome shotgun (WGS) entry which is preliminary data.</text>
</comment>
<dbReference type="InterPro" id="IPR038573">
    <property type="entry name" value="BrnT_sf"/>
</dbReference>
<accession>A0A0A1VQE6</accession>
<evidence type="ECO:0000313" key="2">
    <source>
        <dbReference type="Proteomes" id="UP000030321"/>
    </source>
</evidence>
<name>A0A0A1VQE6_MICAE</name>
<evidence type="ECO:0000313" key="1">
    <source>
        <dbReference type="EMBL" id="GAL91849.1"/>
    </source>
</evidence>
<evidence type="ECO:0008006" key="3">
    <source>
        <dbReference type="Google" id="ProtNLM"/>
    </source>
</evidence>
<dbReference type="Proteomes" id="UP000030321">
    <property type="component" value="Unassembled WGS sequence"/>
</dbReference>